<comment type="caution">
    <text evidence="2">The sequence shown here is derived from an EMBL/GenBank/DDBJ whole genome shotgun (WGS) entry which is preliminary data.</text>
</comment>
<evidence type="ECO:0000313" key="2">
    <source>
        <dbReference type="EMBL" id="CVK93787.1"/>
    </source>
</evidence>
<dbReference type="RefSeq" id="XP_041682442.1">
    <property type="nucleotide sequence ID" value="XM_041831927.1"/>
</dbReference>
<keyword evidence="3" id="KW-1185">Reference proteome</keyword>
<feature type="region of interest" description="Disordered" evidence="1">
    <location>
        <begin position="364"/>
        <end position="388"/>
    </location>
</feature>
<name>A0A1L7TES3_FUSMA</name>
<protein>
    <submittedName>
        <fullName evidence="2">Uncharacterized protein</fullName>
    </submittedName>
</protein>
<accession>A0A1L7TES3</accession>
<dbReference type="GeneID" id="65082419"/>
<dbReference type="InterPro" id="IPR025213">
    <property type="entry name" value="Sim4_Fta2"/>
</dbReference>
<feature type="compositionally biased region" description="Basic residues" evidence="1">
    <location>
        <begin position="370"/>
        <end position="388"/>
    </location>
</feature>
<reference evidence="3" key="1">
    <citation type="journal article" date="2016" name="Genome Biol. Evol.">
        <title>Comparative 'omics' of the Fusarium fujikuroi species complex highlights differences in genetic potential and metabolite synthesis.</title>
        <authorList>
            <person name="Niehaus E.-M."/>
            <person name="Muensterkoetter M."/>
            <person name="Proctor R.H."/>
            <person name="Brown D.W."/>
            <person name="Sharon A."/>
            <person name="Idan Y."/>
            <person name="Oren-Young L."/>
            <person name="Sieber C.M."/>
            <person name="Novak O."/>
            <person name="Pencik A."/>
            <person name="Tarkowska D."/>
            <person name="Hromadova K."/>
            <person name="Freeman S."/>
            <person name="Maymon M."/>
            <person name="Elazar M."/>
            <person name="Youssef S.A."/>
            <person name="El-Shabrawy E.S.M."/>
            <person name="Shalaby A.B.A."/>
            <person name="Houterman P."/>
            <person name="Brock N.L."/>
            <person name="Burkhardt I."/>
            <person name="Tsavkelova E.A."/>
            <person name="Dickschat J.S."/>
            <person name="Galuszka P."/>
            <person name="Gueldener U."/>
            <person name="Tudzynski B."/>
        </authorList>
    </citation>
    <scope>NUCLEOTIDE SEQUENCE [LARGE SCALE GENOMIC DNA]</scope>
    <source>
        <strain evidence="3">MRC7560</strain>
    </source>
</reference>
<proteinExistence type="predicted"/>
<evidence type="ECO:0000313" key="3">
    <source>
        <dbReference type="Proteomes" id="UP000184255"/>
    </source>
</evidence>
<sequence>MPPQAPQAPLKPLPDCEGPKLEPFHHNLEADDVEFLKILECDNNKHSKIIKTRIGDKIYGIKFFIWEDPFAEPPYLSAYGEDGLSTHLCCDGFHLHFTPFENECRAFGRLKEVGREDLAVKVHGYVTMDLNDTIDQKLQAARSKMILPYQHLDWFLGMGDGPAMGIVKDWVDEVEYDDERYHALYQRAVQARHFPRMLEGLHDLHKHGIVVRDLNGGQYVNGTLVDLSLASTVPHPFGPDPDPLGLGKVWQPCWTFQSLAAWDLYCFQAEVIKPWHEDLATFLKYKPRTKGLVRTCWTTAYRIPEDQRELRPRVRQYLDAEQPPYLPILNPWDEKLEMTMAPRHDPLDFAKHNPVVNNVKKQVTGTAKGRGVKKSVAKRKQAKGKRVKGKIVNKTEAPRSRYNLRSHTVKK</sequence>
<dbReference type="Proteomes" id="UP000184255">
    <property type="component" value="Unassembled WGS sequence"/>
</dbReference>
<organism evidence="2 3">
    <name type="scientific">Fusarium mangiferae</name>
    <name type="common">Mango malformation disease fungus</name>
    <dbReference type="NCBI Taxonomy" id="192010"/>
    <lineage>
        <taxon>Eukaryota</taxon>
        <taxon>Fungi</taxon>
        <taxon>Dikarya</taxon>
        <taxon>Ascomycota</taxon>
        <taxon>Pezizomycotina</taxon>
        <taxon>Sordariomycetes</taxon>
        <taxon>Hypocreomycetidae</taxon>
        <taxon>Hypocreales</taxon>
        <taxon>Nectriaceae</taxon>
        <taxon>Fusarium</taxon>
        <taxon>Fusarium fujikuroi species complex</taxon>
    </lineage>
</organism>
<dbReference type="AlphaFoldDB" id="A0A1L7TES3"/>
<gene>
    <name evidence="2" type="ORF">FMAN_03148</name>
</gene>
<dbReference type="EMBL" id="FCQH01000006">
    <property type="protein sequence ID" value="CVK93787.1"/>
    <property type="molecule type" value="Genomic_DNA"/>
</dbReference>
<dbReference type="VEuPathDB" id="FungiDB:FMAN_03148"/>
<evidence type="ECO:0000256" key="1">
    <source>
        <dbReference type="SAM" id="MobiDB-lite"/>
    </source>
</evidence>
<dbReference type="Pfam" id="PF13095">
    <property type="entry name" value="FTA2"/>
    <property type="match status" value="1"/>
</dbReference>